<evidence type="ECO:0000313" key="3">
    <source>
        <dbReference type="Proteomes" id="UP000324767"/>
    </source>
</evidence>
<dbReference type="Proteomes" id="UP000324767">
    <property type="component" value="Unassembled WGS sequence"/>
</dbReference>
<accession>A0A5M8PSV4</accession>
<dbReference type="EMBL" id="VXIT01000005">
    <property type="protein sequence ID" value="KAA6412656.1"/>
    <property type="molecule type" value="Genomic_DNA"/>
</dbReference>
<evidence type="ECO:0000313" key="2">
    <source>
        <dbReference type="EMBL" id="KAA6412656.1"/>
    </source>
</evidence>
<name>A0A5M8PSV4_9LECA</name>
<comment type="caution">
    <text evidence="2">The sequence shown here is derived from an EMBL/GenBank/DDBJ whole genome shotgun (WGS) entry which is preliminary data.</text>
</comment>
<protein>
    <submittedName>
        <fullName evidence="2">Uncharacterized protein</fullName>
    </submittedName>
</protein>
<dbReference type="AlphaFoldDB" id="A0A5M8PSV4"/>
<evidence type="ECO:0000256" key="1">
    <source>
        <dbReference type="SAM" id="MobiDB-lite"/>
    </source>
</evidence>
<reference evidence="2 3" key="1">
    <citation type="submission" date="2019-09" db="EMBL/GenBank/DDBJ databases">
        <title>The hologenome of the rock-dwelling lichen Lasallia pustulata.</title>
        <authorList>
            <person name="Greshake Tzovaras B."/>
            <person name="Segers F."/>
            <person name="Bicker A."/>
            <person name="Dal Grande F."/>
            <person name="Otte J."/>
            <person name="Hankeln T."/>
            <person name="Schmitt I."/>
            <person name="Ebersberger I."/>
        </authorList>
    </citation>
    <scope>NUCLEOTIDE SEQUENCE [LARGE SCALE GENOMIC DNA]</scope>
    <source>
        <strain evidence="2">A1-1</strain>
    </source>
</reference>
<proteinExistence type="predicted"/>
<dbReference type="OrthoDB" id="10628272at2759"/>
<gene>
    <name evidence="2" type="ORF">FRX48_03648</name>
</gene>
<sequence length="135" mass="14303">MYIRHAGATPIPRVRIISDREKAHPLLEAALIPNLQVKVLDNRDPERGGARVHPILAQLVAMPCVDRLHRVAQVVEHAGEGLKGPAGAAEGFPDPAVVREGPEGDERVVRGAAAEDFGARVADVGVSCEEVNGVS</sequence>
<organism evidence="2 3">
    <name type="scientific">Lasallia pustulata</name>
    <dbReference type="NCBI Taxonomy" id="136370"/>
    <lineage>
        <taxon>Eukaryota</taxon>
        <taxon>Fungi</taxon>
        <taxon>Dikarya</taxon>
        <taxon>Ascomycota</taxon>
        <taxon>Pezizomycotina</taxon>
        <taxon>Lecanoromycetes</taxon>
        <taxon>OSLEUM clade</taxon>
        <taxon>Umbilicariomycetidae</taxon>
        <taxon>Umbilicariales</taxon>
        <taxon>Umbilicariaceae</taxon>
        <taxon>Lasallia</taxon>
    </lineage>
</organism>
<feature type="region of interest" description="Disordered" evidence="1">
    <location>
        <begin position="82"/>
        <end position="104"/>
    </location>
</feature>